<dbReference type="InterPro" id="IPR003663">
    <property type="entry name" value="Sugar/inositol_transpt"/>
</dbReference>
<feature type="transmembrane region" description="Helical" evidence="5">
    <location>
        <begin position="393"/>
        <end position="412"/>
    </location>
</feature>
<dbReference type="PROSITE" id="PS00217">
    <property type="entry name" value="SUGAR_TRANSPORT_2"/>
    <property type="match status" value="1"/>
</dbReference>
<dbReference type="InterPro" id="IPR005829">
    <property type="entry name" value="Sugar_transporter_CS"/>
</dbReference>
<feature type="transmembrane region" description="Helical" evidence="5">
    <location>
        <begin position="269"/>
        <end position="290"/>
    </location>
</feature>
<dbReference type="InterPro" id="IPR005828">
    <property type="entry name" value="MFS_sugar_transport-like"/>
</dbReference>
<feature type="transmembrane region" description="Helical" evidence="5">
    <location>
        <begin position="327"/>
        <end position="355"/>
    </location>
</feature>
<gene>
    <name evidence="7" type="ORF">OESDEN_13340</name>
</gene>
<evidence type="ECO:0000256" key="5">
    <source>
        <dbReference type="SAM" id="Phobius"/>
    </source>
</evidence>
<dbReference type="Proteomes" id="UP000053660">
    <property type="component" value="Unassembled WGS sequence"/>
</dbReference>
<dbReference type="AlphaFoldDB" id="A0A0B1SSL8"/>
<feature type="transmembrane region" description="Helical" evidence="5">
    <location>
        <begin position="297"/>
        <end position="321"/>
    </location>
</feature>
<keyword evidence="4 5" id="KW-0472">Membrane</keyword>
<feature type="transmembrane region" description="Helical" evidence="5">
    <location>
        <begin position="236"/>
        <end position="257"/>
    </location>
</feature>
<feature type="transmembrane region" description="Helical" evidence="5">
    <location>
        <begin position="367"/>
        <end position="387"/>
    </location>
</feature>
<evidence type="ECO:0000256" key="4">
    <source>
        <dbReference type="ARBA" id="ARBA00023136"/>
    </source>
</evidence>
<keyword evidence="8" id="KW-1185">Reference proteome</keyword>
<comment type="subcellular location">
    <subcellularLocation>
        <location evidence="1">Membrane</location>
        <topology evidence="1">Multi-pass membrane protein</topology>
    </subcellularLocation>
</comment>
<reference evidence="7 8" key="1">
    <citation type="submission" date="2014-03" db="EMBL/GenBank/DDBJ databases">
        <title>Draft genome of the hookworm Oesophagostomum dentatum.</title>
        <authorList>
            <person name="Mitreva M."/>
        </authorList>
    </citation>
    <scope>NUCLEOTIDE SEQUENCE [LARGE SCALE GENOMIC DNA]</scope>
    <source>
        <strain evidence="7 8">OD-Hann</strain>
    </source>
</reference>
<feature type="domain" description="Major facilitator superfamily (MFS) profile" evidence="6">
    <location>
        <begin position="1"/>
        <end position="420"/>
    </location>
</feature>
<dbReference type="GO" id="GO:0016020">
    <property type="term" value="C:membrane"/>
    <property type="evidence" value="ECO:0007669"/>
    <property type="project" value="UniProtKB-SubCell"/>
</dbReference>
<feature type="transmembrane region" description="Helical" evidence="5">
    <location>
        <begin position="60"/>
        <end position="81"/>
    </location>
</feature>
<evidence type="ECO:0000259" key="6">
    <source>
        <dbReference type="PROSITE" id="PS50850"/>
    </source>
</evidence>
<dbReference type="InterPro" id="IPR020846">
    <property type="entry name" value="MFS_dom"/>
</dbReference>
<dbReference type="PANTHER" id="PTHR23503:SF106">
    <property type="entry name" value="MAJOR FACILITATOR SUPERFAMILY (MFS) PROFILE DOMAIN-CONTAINING PROTEIN"/>
    <property type="match status" value="1"/>
</dbReference>
<keyword evidence="3 5" id="KW-1133">Transmembrane helix</keyword>
<organism evidence="7 8">
    <name type="scientific">Oesophagostomum dentatum</name>
    <name type="common">Nodular worm</name>
    <dbReference type="NCBI Taxonomy" id="61180"/>
    <lineage>
        <taxon>Eukaryota</taxon>
        <taxon>Metazoa</taxon>
        <taxon>Ecdysozoa</taxon>
        <taxon>Nematoda</taxon>
        <taxon>Chromadorea</taxon>
        <taxon>Rhabditida</taxon>
        <taxon>Rhabditina</taxon>
        <taxon>Rhabditomorpha</taxon>
        <taxon>Strongyloidea</taxon>
        <taxon>Strongylidae</taxon>
        <taxon>Oesophagostomum</taxon>
    </lineage>
</organism>
<feature type="transmembrane region" description="Helical" evidence="5">
    <location>
        <begin position="153"/>
        <end position="173"/>
    </location>
</feature>
<dbReference type="PANTHER" id="PTHR23503">
    <property type="entry name" value="SOLUTE CARRIER FAMILY 2"/>
    <property type="match status" value="1"/>
</dbReference>
<keyword evidence="2 5" id="KW-0812">Transmembrane</keyword>
<accession>A0A0B1SSL8</accession>
<dbReference type="PROSITE" id="PS50850">
    <property type="entry name" value="MFS"/>
    <property type="match status" value="1"/>
</dbReference>
<proteinExistence type="predicted"/>
<dbReference type="OrthoDB" id="4540492at2759"/>
<evidence type="ECO:0000256" key="1">
    <source>
        <dbReference type="ARBA" id="ARBA00004141"/>
    </source>
</evidence>
<dbReference type="SUPFAM" id="SSF103473">
    <property type="entry name" value="MFS general substrate transporter"/>
    <property type="match status" value="1"/>
</dbReference>
<dbReference type="EMBL" id="KN559124">
    <property type="protein sequence ID" value="KHJ86896.1"/>
    <property type="molecule type" value="Genomic_DNA"/>
</dbReference>
<feature type="transmembrane region" description="Helical" evidence="5">
    <location>
        <begin position="87"/>
        <end position="108"/>
    </location>
</feature>
<feature type="transmembrane region" description="Helical" evidence="5">
    <location>
        <begin position="120"/>
        <end position="141"/>
    </location>
</feature>
<dbReference type="InterPro" id="IPR045263">
    <property type="entry name" value="GLUT"/>
</dbReference>
<dbReference type="InterPro" id="IPR036259">
    <property type="entry name" value="MFS_trans_sf"/>
</dbReference>
<evidence type="ECO:0000256" key="3">
    <source>
        <dbReference type="ARBA" id="ARBA00022989"/>
    </source>
</evidence>
<evidence type="ECO:0000256" key="2">
    <source>
        <dbReference type="ARBA" id="ARBA00022692"/>
    </source>
</evidence>
<feature type="transmembrane region" description="Helical" evidence="5">
    <location>
        <begin position="28"/>
        <end position="48"/>
    </location>
</feature>
<evidence type="ECO:0000313" key="7">
    <source>
        <dbReference type="EMBL" id="KHJ86896.1"/>
    </source>
</evidence>
<name>A0A0B1SSL8_OESDE</name>
<dbReference type="GO" id="GO:0015149">
    <property type="term" value="F:hexose transmembrane transporter activity"/>
    <property type="evidence" value="ECO:0007669"/>
    <property type="project" value="TreeGrafter"/>
</dbReference>
<dbReference type="PRINTS" id="PR00171">
    <property type="entry name" value="SUGRTRNSPORT"/>
</dbReference>
<sequence length="447" mass="48433">MAEVLQSFLLDNFQRRYSMALTQSDLSLVWSTIAGSLFIGAAFGAFLMSKILELRGPKSGILYSAIALFISAPLSGISHLLSSPELFVLSRLLSGIGVGMGTTAQGVFLAEISPVAYRGVISSFGGFSTNIGFIFASALGLPTVLGNRTAWPYAFYIEAVPCLILIVMNLCWFRDSPVYLLRKGDDRATYKSLTAYCGSDLAPYEMERVANEVKTYSASGDVTWDRAARRALMLSLTLNIVVSFSGILAVSFFGTFLLQSIGFTEYTASLANCLSGLSGTIGAIVGTFALDRLGRRLLVLGSLLLLAAVNTAMMLLVYYFNATKQTWIGWGFLALFIAFLFLFSAGIGPTAWFLGAELSPASCRAKMQSMSVSAQYISCFLSPIIYYPLNASVGASSFLVFILPLALSSIYFHRYLPETKGRTTEEIVAILNQNELNLKKHPVVGSK</sequence>
<evidence type="ECO:0000313" key="8">
    <source>
        <dbReference type="Proteomes" id="UP000053660"/>
    </source>
</evidence>
<dbReference type="Gene3D" id="1.20.1250.20">
    <property type="entry name" value="MFS general substrate transporter like domains"/>
    <property type="match status" value="1"/>
</dbReference>
<protein>
    <submittedName>
        <fullName evidence="7">Transporter, major facilitator family protein</fullName>
    </submittedName>
</protein>
<dbReference type="Pfam" id="PF00083">
    <property type="entry name" value="Sugar_tr"/>
    <property type="match status" value="1"/>
</dbReference>